<organism evidence="2 3">
    <name type="scientific">Plantactinospora siamensis</name>
    <dbReference type="NCBI Taxonomy" id="555372"/>
    <lineage>
        <taxon>Bacteria</taxon>
        <taxon>Bacillati</taxon>
        <taxon>Actinomycetota</taxon>
        <taxon>Actinomycetes</taxon>
        <taxon>Micromonosporales</taxon>
        <taxon>Micromonosporaceae</taxon>
        <taxon>Plantactinospora</taxon>
    </lineage>
</organism>
<evidence type="ECO:0000256" key="1">
    <source>
        <dbReference type="SAM" id="Phobius"/>
    </source>
</evidence>
<evidence type="ECO:0000313" key="2">
    <source>
        <dbReference type="EMBL" id="MFC0566375.1"/>
    </source>
</evidence>
<dbReference type="RefSeq" id="WP_377340984.1">
    <property type="nucleotide sequence ID" value="NZ_JBHLUE010000016.1"/>
</dbReference>
<protein>
    <submittedName>
        <fullName evidence="2">DUF2975 domain-containing protein</fullName>
    </submittedName>
</protein>
<comment type="caution">
    <text evidence="2">The sequence shown here is derived from an EMBL/GenBank/DDBJ whole genome shotgun (WGS) entry which is preliminary data.</text>
</comment>
<feature type="transmembrane region" description="Helical" evidence="1">
    <location>
        <begin position="141"/>
        <end position="159"/>
    </location>
</feature>
<reference evidence="2 3" key="1">
    <citation type="submission" date="2024-09" db="EMBL/GenBank/DDBJ databases">
        <authorList>
            <person name="Sun Q."/>
            <person name="Mori K."/>
        </authorList>
    </citation>
    <scope>NUCLEOTIDE SEQUENCE [LARGE SCALE GENOMIC DNA]</scope>
    <source>
        <strain evidence="2 3">TBRC 2205</strain>
    </source>
</reference>
<dbReference type="EMBL" id="JBHLUE010000016">
    <property type="protein sequence ID" value="MFC0566375.1"/>
    <property type="molecule type" value="Genomic_DNA"/>
</dbReference>
<gene>
    <name evidence="2" type="ORF">ACFFHU_19825</name>
</gene>
<accession>A0ABV6P022</accession>
<dbReference type="Proteomes" id="UP001589894">
    <property type="component" value="Unassembled WGS sequence"/>
</dbReference>
<keyword evidence="1" id="KW-0472">Membrane</keyword>
<sequence length="210" mass="21992">MDLRDRGRLARLVRRLVPGPGRWLAAMELLLLGAVLLAGGHLLAGLVGAARHRDVCVEVSLRELGRLVVNGTLPTGRSVAASTAEVCTWQPSLRQELLDLLARLPGTLVVLVAVVLLLRVVRAARFADPFVPAVAGRLRRIGAVLLLGGCVAEAGQHLGRSALARTLAPGVPARSAAGLLSWLFAAVVVFAIAAVLDRGTALRAELDGVI</sequence>
<proteinExistence type="predicted"/>
<feature type="transmembrane region" description="Helical" evidence="1">
    <location>
        <begin position="179"/>
        <end position="196"/>
    </location>
</feature>
<dbReference type="Pfam" id="PF11188">
    <property type="entry name" value="DUF2975"/>
    <property type="match status" value="1"/>
</dbReference>
<dbReference type="InterPro" id="IPR021354">
    <property type="entry name" value="DUF2975"/>
</dbReference>
<keyword evidence="1" id="KW-1133">Transmembrane helix</keyword>
<feature type="transmembrane region" description="Helical" evidence="1">
    <location>
        <begin position="21"/>
        <end position="44"/>
    </location>
</feature>
<name>A0ABV6P022_9ACTN</name>
<keyword evidence="1" id="KW-0812">Transmembrane</keyword>
<evidence type="ECO:0000313" key="3">
    <source>
        <dbReference type="Proteomes" id="UP001589894"/>
    </source>
</evidence>
<feature type="transmembrane region" description="Helical" evidence="1">
    <location>
        <begin position="100"/>
        <end position="121"/>
    </location>
</feature>
<keyword evidence="3" id="KW-1185">Reference proteome</keyword>